<accession>U2UUL0</accession>
<dbReference type="GO" id="GO:0046872">
    <property type="term" value="F:metal ion binding"/>
    <property type="evidence" value="ECO:0007669"/>
    <property type="project" value="UniProtKB-KW"/>
</dbReference>
<dbReference type="Gene3D" id="3.40.50.300">
    <property type="entry name" value="P-loop containing nucleotide triphosphate hydrolases"/>
    <property type="match status" value="1"/>
</dbReference>
<evidence type="ECO:0000256" key="6">
    <source>
        <dbReference type="ARBA" id="ARBA00022842"/>
    </source>
</evidence>
<evidence type="ECO:0000313" key="12">
    <source>
        <dbReference type="EMBL" id="ERL06787.1"/>
    </source>
</evidence>
<dbReference type="InterPro" id="IPR030393">
    <property type="entry name" value="G_ENGB_dom"/>
</dbReference>
<dbReference type="RefSeq" id="WP_021726855.1">
    <property type="nucleotide sequence ID" value="NZ_AWEZ01000062.1"/>
</dbReference>
<comment type="similarity">
    <text evidence="2 10">Belongs to the TRAFAC class TrmE-Era-EngA-EngB-Septin-like GTPase superfamily. EngB GTPase family.</text>
</comment>
<dbReference type="InterPro" id="IPR006073">
    <property type="entry name" value="GTP-bd"/>
</dbReference>
<dbReference type="InterPro" id="IPR005225">
    <property type="entry name" value="Small_GTP-bd"/>
</dbReference>
<dbReference type="STRING" id="1125712.HMPREF1316_0486"/>
<dbReference type="EMBL" id="AWEZ01000062">
    <property type="protein sequence ID" value="ERL06787.1"/>
    <property type="molecule type" value="Genomic_DNA"/>
</dbReference>
<comment type="caution">
    <text evidence="12">The sequence shown here is derived from an EMBL/GenBank/DDBJ whole genome shotgun (WGS) entry which is preliminary data.</text>
</comment>
<dbReference type="OrthoDB" id="9804921at2"/>
<comment type="function">
    <text evidence="10">Necessary for normal cell division and for the maintenance of normal septation.</text>
</comment>
<feature type="domain" description="EngB-type G" evidence="11">
    <location>
        <begin position="26"/>
        <end position="196"/>
    </location>
</feature>
<evidence type="ECO:0000256" key="2">
    <source>
        <dbReference type="ARBA" id="ARBA00009638"/>
    </source>
</evidence>
<keyword evidence="5 10" id="KW-0547">Nucleotide-binding</keyword>
<keyword evidence="4" id="KW-0479">Metal-binding</keyword>
<dbReference type="Pfam" id="PF01926">
    <property type="entry name" value="MMR_HSR1"/>
    <property type="match status" value="1"/>
</dbReference>
<dbReference type="GO" id="GO:0005525">
    <property type="term" value="F:GTP binding"/>
    <property type="evidence" value="ECO:0007669"/>
    <property type="project" value="UniProtKB-UniRule"/>
</dbReference>
<keyword evidence="3 10" id="KW-0132">Cell division</keyword>
<keyword evidence="7 10" id="KW-0342">GTP-binding</keyword>
<dbReference type="GO" id="GO:0000917">
    <property type="term" value="P:division septum assembly"/>
    <property type="evidence" value="ECO:0007669"/>
    <property type="project" value="UniProtKB-KW"/>
</dbReference>
<name>U2UUL0_9ACTN</name>
<evidence type="ECO:0000256" key="1">
    <source>
        <dbReference type="ARBA" id="ARBA00001946"/>
    </source>
</evidence>
<evidence type="ECO:0000256" key="7">
    <source>
        <dbReference type="ARBA" id="ARBA00023134"/>
    </source>
</evidence>
<evidence type="ECO:0000256" key="8">
    <source>
        <dbReference type="ARBA" id="ARBA00023210"/>
    </source>
</evidence>
<evidence type="ECO:0000259" key="11">
    <source>
        <dbReference type="PROSITE" id="PS51706"/>
    </source>
</evidence>
<dbReference type="PANTHER" id="PTHR11649">
    <property type="entry name" value="MSS1/TRME-RELATED GTP-BINDING PROTEIN"/>
    <property type="match status" value="1"/>
</dbReference>
<evidence type="ECO:0000256" key="10">
    <source>
        <dbReference type="HAMAP-Rule" id="MF_00321"/>
    </source>
</evidence>
<dbReference type="PROSITE" id="PS51706">
    <property type="entry name" value="G_ENGB"/>
    <property type="match status" value="1"/>
</dbReference>
<reference evidence="12 13" key="1">
    <citation type="submission" date="2013-08" db="EMBL/GenBank/DDBJ databases">
        <authorList>
            <person name="Durkin A.S."/>
            <person name="Haft D.R."/>
            <person name="McCorrison J."/>
            <person name="Torralba M."/>
            <person name="Gillis M."/>
            <person name="Haft D.H."/>
            <person name="Methe B."/>
            <person name="Sutton G."/>
            <person name="Nelson K.E."/>
        </authorList>
    </citation>
    <scope>NUCLEOTIDE SEQUENCE [LARGE SCALE GENOMIC DNA]</scope>
    <source>
        <strain evidence="12 13">F0195</strain>
    </source>
</reference>
<keyword evidence="13" id="KW-1185">Reference proteome</keyword>
<sequence length="196" mass="22061">MPARLRYETARYVAAYGTPEQLPEPITPEVAFVGRSNVGKSSLLNKLVGRKALAHVSSRPGKTANINFYDVDGVMFVDLPGYGFAKVSQEERRRWAKLIAGYFDQERSFNLVVALMDIRHDAQRIDLETMDFLTSRELPFVIALTKADKLNKTKQERQTMLLARQLGVARSRMTVTSAETGMGIKDLRRHIEGACL</sequence>
<dbReference type="InterPro" id="IPR019987">
    <property type="entry name" value="GTP-bd_ribosome_bio_YsxC"/>
</dbReference>
<dbReference type="PANTHER" id="PTHR11649:SF13">
    <property type="entry name" value="ENGB-TYPE G DOMAIN-CONTAINING PROTEIN"/>
    <property type="match status" value="1"/>
</dbReference>
<dbReference type="AlphaFoldDB" id="U2UUL0"/>
<keyword evidence="9 10" id="KW-0131">Cell cycle</keyword>
<dbReference type="PATRIC" id="fig|1125712.3.peg.1912"/>
<evidence type="ECO:0000256" key="3">
    <source>
        <dbReference type="ARBA" id="ARBA00022618"/>
    </source>
</evidence>
<proteinExistence type="inferred from homology"/>
<evidence type="ECO:0000256" key="9">
    <source>
        <dbReference type="ARBA" id="ARBA00023306"/>
    </source>
</evidence>
<dbReference type="eggNOG" id="COG0218">
    <property type="taxonomic scope" value="Bacteria"/>
</dbReference>
<dbReference type="SUPFAM" id="SSF52540">
    <property type="entry name" value="P-loop containing nucleoside triphosphate hydrolases"/>
    <property type="match status" value="1"/>
</dbReference>
<dbReference type="NCBIfam" id="TIGR03598">
    <property type="entry name" value="GTPase_YsxC"/>
    <property type="match status" value="1"/>
</dbReference>
<evidence type="ECO:0000256" key="4">
    <source>
        <dbReference type="ARBA" id="ARBA00022723"/>
    </source>
</evidence>
<keyword evidence="6" id="KW-0460">Magnesium</keyword>
<dbReference type="NCBIfam" id="TIGR00231">
    <property type="entry name" value="small_GTP"/>
    <property type="match status" value="1"/>
</dbReference>
<evidence type="ECO:0000256" key="5">
    <source>
        <dbReference type="ARBA" id="ARBA00022741"/>
    </source>
</evidence>
<gene>
    <name evidence="12" type="primary">ysxC</name>
    <name evidence="10" type="synonym">engB</name>
    <name evidence="12" type="ORF">HMPREF1316_0486</name>
</gene>
<keyword evidence="8 10" id="KW-0717">Septation</keyword>
<evidence type="ECO:0000313" key="13">
    <source>
        <dbReference type="Proteomes" id="UP000016638"/>
    </source>
</evidence>
<dbReference type="Proteomes" id="UP000016638">
    <property type="component" value="Unassembled WGS sequence"/>
</dbReference>
<comment type="cofactor">
    <cofactor evidence="1">
        <name>Mg(2+)</name>
        <dbReference type="ChEBI" id="CHEBI:18420"/>
    </cofactor>
</comment>
<organism evidence="12 13">
    <name type="scientific">Olsenella profusa F0195</name>
    <dbReference type="NCBI Taxonomy" id="1125712"/>
    <lineage>
        <taxon>Bacteria</taxon>
        <taxon>Bacillati</taxon>
        <taxon>Actinomycetota</taxon>
        <taxon>Coriobacteriia</taxon>
        <taxon>Coriobacteriales</taxon>
        <taxon>Atopobiaceae</taxon>
        <taxon>Olsenella</taxon>
    </lineage>
</organism>
<dbReference type="CDD" id="cd01876">
    <property type="entry name" value="YihA_EngB"/>
    <property type="match status" value="1"/>
</dbReference>
<dbReference type="InterPro" id="IPR027417">
    <property type="entry name" value="P-loop_NTPase"/>
</dbReference>
<dbReference type="HAMAP" id="MF_00321">
    <property type="entry name" value="GTPase_EngB"/>
    <property type="match status" value="1"/>
</dbReference>
<protein>
    <recommendedName>
        <fullName evidence="10">Probable GTP-binding protein EngB</fullName>
    </recommendedName>
</protein>